<dbReference type="InterPro" id="IPR029063">
    <property type="entry name" value="SAM-dependent_MTases_sf"/>
</dbReference>
<dbReference type="EC" id="2.1.1.-" evidence="6"/>
<reference evidence="7 8" key="1">
    <citation type="submission" date="2023-07" db="EMBL/GenBank/DDBJ databases">
        <title>Sequencing the genomes of 1000 actinobacteria strains.</title>
        <authorList>
            <person name="Klenk H.-P."/>
        </authorList>
    </citation>
    <scope>NUCLEOTIDE SEQUENCE [LARGE SCALE GENOMIC DNA]</scope>
    <source>
        <strain evidence="7 8">DSM 17163</strain>
    </source>
</reference>
<name>A0ABT9NG16_9ACTO</name>
<comment type="caution">
    <text evidence="7">The sequence shown here is derived from an EMBL/GenBank/DDBJ whole genome shotgun (WGS) entry which is preliminary data.</text>
</comment>
<dbReference type="PANTHER" id="PTHR31760">
    <property type="entry name" value="S-ADENOSYL-L-METHIONINE-DEPENDENT METHYLTRANSFERASES SUPERFAMILY PROTEIN"/>
    <property type="match status" value="1"/>
</dbReference>
<evidence type="ECO:0000256" key="5">
    <source>
        <dbReference type="ARBA" id="ARBA00022691"/>
    </source>
</evidence>
<evidence type="ECO:0000256" key="4">
    <source>
        <dbReference type="ARBA" id="ARBA00022679"/>
    </source>
</evidence>
<dbReference type="Proteomes" id="UP001243212">
    <property type="component" value="Unassembled WGS sequence"/>
</dbReference>
<comment type="similarity">
    <text evidence="6">Belongs to the methyltransferase superfamily. RNA methyltransferase RsmG family.</text>
</comment>
<dbReference type="CDD" id="cd02440">
    <property type="entry name" value="AdoMet_MTases"/>
    <property type="match status" value="1"/>
</dbReference>
<keyword evidence="2 6" id="KW-0698">rRNA processing</keyword>
<dbReference type="SUPFAM" id="SSF53335">
    <property type="entry name" value="S-adenosyl-L-methionine-dependent methyltransferases"/>
    <property type="match status" value="1"/>
</dbReference>
<evidence type="ECO:0000256" key="1">
    <source>
        <dbReference type="ARBA" id="ARBA00022490"/>
    </source>
</evidence>
<dbReference type="GO" id="GO:0008168">
    <property type="term" value="F:methyltransferase activity"/>
    <property type="evidence" value="ECO:0007669"/>
    <property type="project" value="UniProtKB-KW"/>
</dbReference>
<evidence type="ECO:0000256" key="3">
    <source>
        <dbReference type="ARBA" id="ARBA00022603"/>
    </source>
</evidence>
<dbReference type="Pfam" id="PF02527">
    <property type="entry name" value="GidB"/>
    <property type="match status" value="1"/>
</dbReference>
<evidence type="ECO:0000256" key="2">
    <source>
        <dbReference type="ARBA" id="ARBA00022552"/>
    </source>
</evidence>
<dbReference type="Gene3D" id="3.40.50.150">
    <property type="entry name" value="Vaccinia Virus protein VP39"/>
    <property type="match status" value="1"/>
</dbReference>
<feature type="binding site" evidence="6">
    <location>
        <begin position="127"/>
        <end position="128"/>
    </location>
    <ligand>
        <name>S-adenosyl-L-methionine</name>
        <dbReference type="ChEBI" id="CHEBI:59789"/>
    </ligand>
</feature>
<dbReference type="HAMAP" id="MF_00074">
    <property type="entry name" value="16SrRNA_methyltr_G"/>
    <property type="match status" value="1"/>
</dbReference>
<sequence>MAESVHVEEVPRAGAEHFGEHAWSRLTRFAQMLVDEGELRGLLGPRELDRLWTRHILNSTAVASFLPSSGRVADVGSGAGFPGVVLATMRPDLNFDLIETMERRAIWLSDVKDELNLKNVNVIRSRAEDMPKNYSVDVVTARAVAALKKLVPWTLPLLKPGGKLLALKGARAEQEIEEADQELFKFQAQSARVYDVDVWGTKEGTRVLEAVKVG</sequence>
<keyword evidence="8" id="KW-1185">Reference proteome</keyword>
<dbReference type="InterPro" id="IPR003682">
    <property type="entry name" value="rRNA_ssu_MeTfrase_G"/>
</dbReference>
<evidence type="ECO:0000313" key="7">
    <source>
        <dbReference type="EMBL" id="MDP9806349.1"/>
    </source>
</evidence>
<protein>
    <recommendedName>
        <fullName evidence="6">Ribosomal RNA small subunit methyltransferase G</fullName>
        <ecNumber evidence="6">2.1.1.-</ecNumber>
    </recommendedName>
    <alternativeName>
        <fullName evidence="6">16S rRNA 7-methylguanosine methyltransferase</fullName>
        <shortName evidence="6">16S rRNA m7G methyltransferase</shortName>
    </alternativeName>
</protein>
<organism evidence="7 8">
    <name type="scientific">Trueperella bonasi</name>
    <dbReference type="NCBI Taxonomy" id="312286"/>
    <lineage>
        <taxon>Bacteria</taxon>
        <taxon>Bacillati</taxon>
        <taxon>Actinomycetota</taxon>
        <taxon>Actinomycetes</taxon>
        <taxon>Actinomycetales</taxon>
        <taxon>Actinomycetaceae</taxon>
        <taxon>Trueperella</taxon>
    </lineage>
</organism>
<comment type="subcellular location">
    <subcellularLocation>
        <location evidence="6">Cytoplasm</location>
    </subcellularLocation>
</comment>
<evidence type="ECO:0000313" key="8">
    <source>
        <dbReference type="Proteomes" id="UP001243212"/>
    </source>
</evidence>
<feature type="binding site" evidence="6">
    <location>
        <position position="81"/>
    </location>
    <ligand>
        <name>S-adenosyl-L-methionine</name>
        <dbReference type="ChEBI" id="CHEBI:59789"/>
    </ligand>
</feature>
<gene>
    <name evidence="6" type="primary">rsmG</name>
    <name evidence="7" type="ORF">J2S70_000931</name>
</gene>
<comment type="caution">
    <text evidence="6">Lacks conserved residue(s) required for the propagation of feature annotation.</text>
</comment>
<comment type="function">
    <text evidence="6">Specifically methylates the N7 position of guanine in position 518 of 16S rRNA.</text>
</comment>
<evidence type="ECO:0000256" key="6">
    <source>
        <dbReference type="HAMAP-Rule" id="MF_00074"/>
    </source>
</evidence>
<dbReference type="PIRSF" id="PIRSF003078">
    <property type="entry name" value="GidB"/>
    <property type="match status" value="1"/>
</dbReference>
<feature type="binding site" evidence="6">
    <location>
        <position position="142"/>
    </location>
    <ligand>
        <name>S-adenosyl-L-methionine</name>
        <dbReference type="ChEBI" id="CHEBI:59789"/>
    </ligand>
</feature>
<keyword evidence="4 6" id="KW-0808">Transferase</keyword>
<dbReference type="GO" id="GO:0032259">
    <property type="term" value="P:methylation"/>
    <property type="evidence" value="ECO:0007669"/>
    <property type="project" value="UniProtKB-KW"/>
</dbReference>
<feature type="binding site" evidence="6">
    <location>
        <position position="76"/>
    </location>
    <ligand>
        <name>S-adenosyl-L-methionine</name>
        <dbReference type="ChEBI" id="CHEBI:59789"/>
    </ligand>
</feature>
<dbReference type="EMBL" id="JAUSQX010000001">
    <property type="protein sequence ID" value="MDP9806349.1"/>
    <property type="molecule type" value="Genomic_DNA"/>
</dbReference>
<dbReference type="NCBIfam" id="TIGR00138">
    <property type="entry name" value="rsmG_gidB"/>
    <property type="match status" value="1"/>
</dbReference>
<keyword evidence="3 6" id="KW-0489">Methyltransferase</keyword>
<keyword evidence="5 6" id="KW-0949">S-adenosyl-L-methionine</keyword>
<proteinExistence type="inferred from homology"/>
<dbReference type="RefSeq" id="WP_307682578.1">
    <property type="nucleotide sequence ID" value="NZ_JAUSQX010000001.1"/>
</dbReference>
<dbReference type="PANTHER" id="PTHR31760:SF0">
    <property type="entry name" value="S-ADENOSYL-L-METHIONINE-DEPENDENT METHYLTRANSFERASES SUPERFAMILY PROTEIN"/>
    <property type="match status" value="1"/>
</dbReference>
<keyword evidence="1 6" id="KW-0963">Cytoplasm</keyword>
<accession>A0ABT9NG16</accession>